<protein>
    <submittedName>
        <fullName evidence="7">Histidine kinase</fullName>
    </submittedName>
</protein>
<feature type="domain" description="HAMP" evidence="6">
    <location>
        <begin position="323"/>
        <end position="375"/>
    </location>
</feature>
<gene>
    <name evidence="7" type="ORF">PML95_05615</name>
</gene>
<keyword evidence="5" id="KW-1133">Transmembrane helix</keyword>
<dbReference type="SMART" id="SM00304">
    <property type="entry name" value="HAMP"/>
    <property type="match status" value="1"/>
</dbReference>
<evidence type="ECO:0000256" key="1">
    <source>
        <dbReference type="ARBA" id="ARBA00004370"/>
    </source>
</evidence>
<evidence type="ECO:0000313" key="7">
    <source>
        <dbReference type="EMBL" id="WCG21886.1"/>
    </source>
</evidence>
<dbReference type="Gene3D" id="3.30.565.10">
    <property type="entry name" value="Histidine kinase-like ATPase, C-terminal domain"/>
    <property type="match status" value="1"/>
</dbReference>
<dbReference type="Pfam" id="PF02518">
    <property type="entry name" value="HATPase_c"/>
    <property type="match status" value="1"/>
</dbReference>
<dbReference type="PROSITE" id="PS50885">
    <property type="entry name" value="HAMP"/>
    <property type="match status" value="1"/>
</dbReference>
<proteinExistence type="predicted"/>
<dbReference type="RefSeq" id="WP_272163024.1">
    <property type="nucleotide sequence ID" value="NZ_CP116507.1"/>
</dbReference>
<dbReference type="InterPro" id="IPR036890">
    <property type="entry name" value="HATPase_C_sf"/>
</dbReference>
<dbReference type="CDD" id="cd06225">
    <property type="entry name" value="HAMP"/>
    <property type="match status" value="1"/>
</dbReference>
<dbReference type="Proteomes" id="UP001179600">
    <property type="component" value="Chromosome"/>
</dbReference>
<dbReference type="Gene3D" id="3.30.450.20">
    <property type="entry name" value="PAS domain"/>
    <property type="match status" value="1"/>
</dbReference>
<feature type="transmembrane region" description="Helical" evidence="5">
    <location>
        <begin position="17"/>
        <end position="37"/>
    </location>
</feature>
<dbReference type="Gene3D" id="6.10.340.10">
    <property type="match status" value="1"/>
</dbReference>
<name>A0AAE9XDP2_9ENTE</name>
<keyword evidence="5" id="KW-0472">Membrane</keyword>
<dbReference type="SUPFAM" id="SSF158472">
    <property type="entry name" value="HAMP domain-like"/>
    <property type="match status" value="1"/>
</dbReference>
<dbReference type="SUPFAM" id="SSF55874">
    <property type="entry name" value="ATPase domain of HSP90 chaperone/DNA topoisomerase II/histidine kinase"/>
    <property type="match status" value="1"/>
</dbReference>
<evidence type="ECO:0000313" key="8">
    <source>
        <dbReference type="Proteomes" id="UP001179600"/>
    </source>
</evidence>
<dbReference type="InterPro" id="IPR003594">
    <property type="entry name" value="HATPase_dom"/>
</dbReference>
<dbReference type="InterPro" id="IPR003660">
    <property type="entry name" value="HAMP_dom"/>
</dbReference>
<reference evidence="7" key="1">
    <citation type="submission" date="2023-01" db="EMBL/GenBank/DDBJ databases">
        <title>Oxazolidinone resistance genes in florfenicol resistant enterococci from beef cattle and veal calves at slaughter.</title>
        <authorList>
            <person name="Biggel M."/>
        </authorList>
    </citation>
    <scope>NUCLEOTIDE SEQUENCE</scope>
    <source>
        <strain evidence="7">K204-1</strain>
    </source>
</reference>
<keyword evidence="5" id="KW-0812">Transmembrane</keyword>
<dbReference type="Pfam" id="PF00672">
    <property type="entry name" value="HAMP"/>
    <property type="match status" value="1"/>
</dbReference>
<evidence type="ECO:0000256" key="3">
    <source>
        <dbReference type="ARBA" id="ARBA00022679"/>
    </source>
</evidence>
<dbReference type="PANTHER" id="PTHR34220">
    <property type="entry name" value="SENSOR HISTIDINE KINASE YPDA"/>
    <property type="match status" value="1"/>
</dbReference>
<dbReference type="InterPro" id="IPR050640">
    <property type="entry name" value="Bact_2-comp_sensor_kinase"/>
</dbReference>
<keyword evidence="2" id="KW-0597">Phosphoprotein</keyword>
<evidence type="ECO:0000256" key="4">
    <source>
        <dbReference type="ARBA" id="ARBA00022777"/>
    </source>
</evidence>
<accession>A0AAE9XDP2</accession>
<dbReference type="InterPro" id="IPR010559">
    <property type="entry name" value="Sig_transdc_His_kin_internal"/>
</dbReference>
<dbReference type="GO" id="GO:0000155">
    <property type="term" value="F:phosphorelay sensor kinase activity"/>
    <property type="evidence" value="ECO:0007669"/>
    <property type="project" value="InterPro"/>
</dbReference>
<keyword evidence="3" id="KW-0808">Transferase</keyword>
<dbReference type="GO" id="GO:0016020">
    <property type="term" value="C:membrane"/>
    <property type="evidence" value="ECO:0007669"/>
    <property type="project" value="UniProtKB-SubCell"/>
</dbReference>
<dbReference type="EMBL" id="CP116507">
    <property type="protein sequence ID" value="WCG21886.1"/>
    <property type="molecule type" value="Genomic_DNA"/>
</dbReference>
<organism evidence="7 8">
    <name type="scientific">Vagococcus lutrae</name>
    <dbReference type="NCBI Taxonomy" id="81947"/>
    <lineage>
        <taxon>Bacteria</taxon>
        <taxon>Bacillati</taxon>
        <taxon>Bacillota</taxon>
        <taxon>Bacilli</taxon>
        <taxon>Lactobacillales</taxon>
        <taxon>Enterococcaceae</taxon>
        <taxon>Vagococcus</taxon>
    </lineage>
</organism>
<dbReference type="PANTHER" id="PTHR34220:SF7">
    <property type="entry name" value="SENSOR HISTIDINE KINASE YPDA"/>
    <property type="match status" value="1"/>
</dbReference>
<comment type="subcellular location">
    <subcellularLocation>
        <location evidence="1">Membrane</location>
    </subcellularLocation>
</comment>
<sequence length="585" mass="67752">MKKIKHIYNHMKLGQKILVSFLLISAMGVLIMANFFYSKTSSILMRDYLKTTSKALNQATQFIDYKLTEAKDVSSLIYTDKQLVEMIDEFKTEEDTYQKYMLYNRLNQKVQSIFITRNINNIRLYIDDASITTGNSDYVISNDLVKDEDWFKDITAGNGSIIWLPTYQFDYGMNRGEQSIFSIARTLKDDSNTGTATVVVVDILEQNLTSILKEVNASKNSVTRIVDAEQNIISSTREKEVGKKNAFGMKINMEYDRGEEKLLFQEEKQRVFYKKVPNSDWKLMTIIPEKEIVKESTDIFRFIISLLIFIALITFFVAYKIAHDITKRLDKLTSNMREVETGNWDVAVEVDSYDEIGELQKSFKYMLKNMKQLINDRYDSEIKIKEAELRVLQNQINPHFLYNILDMINWLAIKHQAFDITYIVSRLAKFFRLSLNMGNQLVRIENELEHVQLYIDIQNKRFDNAIEVIFDIDDEIKDYPTINLILQPIVENAILHGIREKESKKGTIWITGRKVPDAITLSIKDDGVGMSEAQLARILDEDTRIGYGVFNVNQRLTLKYGKAYGLAYQSIIGEGTNVVIKIPDK</sequence>
<feature type="transmembrane region" description="Helical" evidence="5">
    <location>
        <begin position="299"/>
        <end position="319"/>
    </location>
</feature>
<evidence type="ECO:0000256" key="5">
    <source>
        <dbReference type="SAM" id="Phobius"/>
    </source>
</evidence>
<evidence type="ECO:0000256" key="2">
    <source>
        <dbReference type="ARBA" id="ARBA00022553"/>
    </source>
</evidence>
<dbReference type="Pfam" id="PF06580">
    <property type="entry name" value="His_kinase"/>
    <property type="match status" value="1"/>
</dbReference>
<evidence type="ECO:0000259" key="6">
    <source>
        <dbReference type="PROSITE" id="PS50885"/>
    </source>
</evidence>
<dbReference type="AlphaFoldDB" id="A0AAE9XDP2"/>
<keyword evidence="4 7" id="KW-0418">Kinase</keyword>